<dbReference type="RefSeq" id="WP_014354210.1">
    <property type="nucleotide sequence ID" value="NC_016893.1"/>
</dbReference>
<dbReference type="eggNOG" id="COG0794">
    <property type="taxonomic scope" value="Bacteria"/>
</dbReference>
<dbReference type="FunFam" id="3.40.50.10490:FF:000011">
    <property type="entry name" value="Arabinose 5-phosphate isomerase"/>
    <property type="match status" value="1"/>
</dbReference>
<reference evidence="9 10" key="1">
    <citation type="journal article" date="2012" name="MBio">
        <title>Insight into the transmission biology and species-specific functional capabilities of tsetse (Diptera: glossinidae) obligate symbiont wigglesworthia.</title>
        <authorList>
            <person name="Rio R.V."/>
            <person name="Symula R.E."/>
            <person name="Wang J."/>
            <person name="Lohs C."/>
            <person name="Wu Y.N."/>
            <person name="Snyder A.K."/>
            <person name="Bjornson R.D."/>
            <person name="Oshima K."/>
            <person name="Biehl B.S."/>
            <person name="Perna N.T."/>
            <person name="Hattori M."/>
            <person name="Aksoy S."/>
        </authorList>
    </citation>
    <scope>NUCLEOTIDE SEQUENCE [LARGE SCALE GENOMIC DNA]</scope>
    <source>
        <strain evidence="9">WGM</strain>
    </source>
</reference>
<dbReference type="GO" id="GO:1901135">
    <property type="term" value="P:carbohydrate derivative metabolic process"/>
    <property type="evidence" value="ECO:0007669"/>
    <property type="project" value="InterPro"/>
</dbReference>
<dbReference type="InterPro" id="IPR004800">
    <property type="entry name" value="KdsD/KpsF-type"/>
</dbReference>
<sequence>MFKNITVSTFDFITSGKEILSLELKNLKHLHQCINQNFQKAGEILLNCSGKIVTMGVGKSGHIAKKLAATFSSTGNPSFFIHPNEASHGDLGMLSSGDIIIAFSKSGESNEIIILISFIKHLNIPYICITENPLSTVAKSANAVICIHKTQEAFNLDAPTTSTTAALIIGDALAISLSRAKNFNVKDFSFFHPGGLLGKKLLMRVHDIMRAKNKIPIVNWTCSIFNAIIEIAKKNFGTVVVLNDHKKILGIFTSKILVNLSKSDLDFKHTSINTVMTSEFKIINPNILVSEALEEMKFSNVKFLLVAINNYLLGIIRMRDILHIGIS</sequence>
<keyword evidence="5 9" id="KW-0413">Isomerase</keyword>
<keyword evidence="6" id="KW-0479">Metal-binding</keyword>
<keyword evidence="6" id="KW-0862">Zinc</keyword>
<dbReference type="OrthoDB" id="9762536at2"/>
<feature type="domain" description="SIS" evidence="8">
    <location>
        <begin position="41"/>
        <end position="183"/>
    </location>
</feature>
<dbReference type="PANTHER" id="PTHR42745:SF1">
    <property type="entry name" value="ARABINOSE 5-PHOSPHATE ISOMERASE KDSD"/>
    <property type="match status" value="1"/>
</dbReference>
<accession>H6Q4Y8</accession>
<comment type="similarity">
    <text evidence="1 5">Belongs to the SIS family. GutQ/KpsF subfamily.</text>
</comment>
<dbReference type="InterPro" id="IPR000644">
    <property type="entry name" value="CBS_dom"/>
</dbReference>
<dbReference type="KEGG" id="wgl:WIGMOR_0441"/>
<dbReference type="GO" id="GO:0005975">
    <property type="term" value="P:carbohydrate metabolic process"/>
    <property type="evidence" value="ECO:0007669"/>
    <property type="project" value="InterPro"/>
</dbReference>
<name>H6Q4Y8_WIGGL</name>
<dbReference type="STRING" id="1142511.WIGMOR_0441"/>
<dbReference type="GO" id="GO:0046872">
    <property type="term" value="F:metal ion binding"/>
    <property type="evidence" value="ECO:0007669"/>
    <property type="project" value="UniProtKB-KW"/>
</dbReference>
<dbReference type="Pfam" id="PF00571">
    <property type="entry name" value="CBS"/>
    <property type="match status" value="1"/>
</dbReference>
<keyword evidence="4" id="KW-0129">CBS domain</keyword>
<dbReference type="CDD" id="cd05014">
    <property type="entry name" value="SIS_Kpsf"/>
    <property type="match status" value="1"/>
</dbReference>
<dbReference type="SUPFAM" id="SSF53697">
    <property type="entry name" value="SIS domain"/>
    <property type="match status" value="1"/>
</dbReference>
<dbReference type="EMBL" id="CP003315">
    <property type="protein sequence ID" value="AFA41271.1"/>
    <property type="molecule type" value="Genomic_DNA"/>
</dbReference>
<dbReference type="Gene3D" id="3.40.50.10490">
    <property type="entry name" value="Glucose-6-phosphate isomerase like protein, domain 1"/>
    <property type="match status" value="1"/>
</dbReference>
<keyword evidence="10" id="KW-1185">Reference proteome</keyword>
<evidence type="ECO:0000256" key="3">
    <source>
        <dbReference type="ARBA" id="ARBA00022737"/>
    </source>
</evidence>
<comment type="subunit">
    <text evidence="2">Homotetramer.</text>
</comment>
<evidence type="ECO:0000313" key="10">
    <source>
        <dbReference type="Proteomes" id="UP000009061"/>
    </source>
</evidence>
<dbReference type="InterPro" id="IPR001347">
    <property type="entry name" value="SIS_dom"/>
</dbReference>
<dbReference type="PROSITE" id="PS51464">
    <property type="entry name" value="SIS"/>
    <property type="match status" value="1"/>
</dbReference>
<dbReference type="eggNOG" id="COG0517">
    <property type="taxonomic scope" value="Bacteria"/>
</dbReference>
<feature type="site" description="Catalytically relevant" evidence="7">
    <location>
        <position position="59"/>
    </location>
</feature>
<dbReference type="InterPro" id="IPR046342">
    <property type="entry name" value="CBS_dom_sf"/>
</dbReference>
<organism evidence="9 10">
    <name type="scientific">Wigglesworthia glossinidia endosymbiont of Glossina morsitans morsitans</name>
    <name type="common">Yale colony</name>
    <dbReference type="NCBI Taxonomy" id="1142511"/>
    <lineage>
        <taxon>Bacteria</taxon>
        <taxon>Pseudomonadati</taxon>
        <taxon>Pseudomonadota</taxon>
        <taxon>Gammaproteobacteria</taxon>
        <taxon>Enterobacterales</taxon>
        <taxon>Erwiniaceae</taxon>
        <taxon>Wigglesworthia</taxon>
    </lineage>
</organism>
<feature type="site" description="Catalytically relevant" evidence="7">
    <location>
        <position position="192"/>
    </location>
</feature>
<evidence type="ECO:0000256" key="5">
    <source>
        <dbReference type="PIRNR" id="PIRNR004692"/>
    </source>
</evidence>
<dbReference type="SUPFAM" id="SSF54631">
    <property type="entry name" value="CBS-domain pair"/>
    <property type="match status" value="1"/>
</dbReference>
<dbReference type="InterPro" id="IPR046348">
    <property type="entry name" value="SIS_dom_sf"/>
</dbReference>
<feature type="site" description="Catalytically relevant" evidence="7">
    <location>
        <position position="111"/>
    </location>
</feature>
<dbReference type="EC" id="5.3.1.13" evidence="5"/>
<gene>
    <name evidence="9" type="primary">kdsD</name>
    <name evidence="9" type="synonym">yrbH</name>
    <name evidence="9" type="ORF">WIGMOR_0441</name>
</gene>
<dbReference type="AlphaFoldDB" id="H6Q4Y8"/>
<dbReference type="InterPro" id="IPR035474">
    <property type="entry name" value="SIS_Kpsf"/>
</dbReference>
<dbReference type="GO" id="GO:0019146">
    <property type="term" value="F:arabinose-5-phosphate isomerase activity"/>
    <property type="evidence" value="ECO:0007669"/>
    <property type="project" value="UniProtKB-EC"/>
</dbReference>
<dbReference type="PIRSF" id="PIRSF004692">
    <property type="entry name" value="KdsD_KpsF"/>
    <property type="match status" value="1"/>
</dbReference>
<keyword evidence="3" id="KW-0677">Repeat</keyword>
<dbReference type="Gene3D" id="3.10.580.10">
    <property type="entry name" value="CBS-domain"/>
    <property type="match status" value="1"/>
</dbReference>
<proteinExistence type="inferred from homology"/>
<protein>
    <recommendedName>
        <fullName evidence="5">Arabinose 5-phosphate isomerase</fullName>
        <shortName evidence="5">API</shortName>
        <ecNumber evidence="5">5.3.1.13</ecNumber>
    </recommendedName>
</protein>
<feature type="site" description="Catalytically relevant" evidence="7">
    <location>
        <position position="152"/>
    </location>
</feature>
<dbReference type="InterPro" id="IPR050986">
    <property type="entry name" value="GutQ/KpsF_isomerases"/>
</dbReference>
<evidence type="ECO:0000259" key="8">
    <source>
        <dbReference type="PROSITE" id="PS51464"/>
    </source>
</evidence>
<dbReference type="NCBIfam" id="TIGR00393">
    <property type="entry name" value="kpsF"/>
    <property type="match status" value="1"/>
</dbReference>
<evidence type="ECO:0000313" key="9">
    <source>
        <dbReference type="EMBL" id="AFA41271.1"/>
    </source>
</evidence>
<dbReference type="Pfam" id="PF01380">
    <property type="entry name" value="SIS"/>
    <property type="match status" value="1"/>
</dbReference>
<evidence type="ECO:0000256" key="7">
    <source>
        <dbReference type="PIRSR" id="PIRSR004692-3"/>
    </source>
</evidence>
<comment type="catalytic activity">
    <reaction evidence="5">
        <text>D-arabinose 5-phosphate = D-ribulose 5-phosphate</text>
        <dbReference type="Rhea" id="RHEA:23104"/>
        <dbReference type="ChEBI" id="CHEBI:57693"/>
        <dbReference type="ChEBI" id="CHEBI:58121"/>
        <dbReference type="EC" id="5.3.1.13"/>
    </reaction>
</comment>
<dbReference type="GO" id="GO:0097367">
    <property type="term" value="F:carbohydrate derivative binding"/>
    <property type="evidence" value="ECO:0007669"/>
    <property type="project" value="InterPro"/>
</dbReference>
<feature type="binding site" evidence="6">
    <location>
        <position position="82"/>
    </location>
    <ligand>
        <name>Zn(2+)</name>
        <dbReference type="ChEBI" id="CHEBI:29105"/>
    </ligand>
</feature>
<dbReference type="Proteomes" id="UP000009061">
    <property type="component" value="Chromosome"/>
</dbReference>
<evidence type="ECO:0000256" key="6">
    <source>
        <dbReference type="PIRSR" id="PIRSR004692-2"/>
    </source>
</evidence>
<evidence type="ECO:0000256" key="4">
    <source>
        <dbReference type="ARBA" id="ARBA00023122"/>
    </source>
</evidence>
<evidence type="ECO:0000256" key="2">
    <source>
        <dbReference type="ARBA" id="ARBA00011881"/>
    </source>
</evidence>
<dbReference type="HOGENOM" id="CLU_040681_13_1_6"/>
<evidence type="ECO:0000256" key="1">
    <source>
        <dbReference type="ARBA" id="ARBA00008165"/>
    </source>
</evidence>
<dbReference type="PANTHER" id="PTHR42745">
    <property type="match status" value="1"/>
</dbReference>